<dbReference type="PROSITE" id="PS51846">
    <property type="entry name" value="CNNM"/>
    <property type="match status" value="1"/>
</dbReference>
<evidence type="ECO:0000256" key="1">
    <source>
        <dbReference type="ARBA" id="ARBA00004651"/>
    </source>
</evidence>
<keyword evidence="6" id="KW-1133">Transmembrane helix</keyword>
<proteinExistence type="inferred from homology"/>
<dbReference type="Proteomes" id="UP000236514">
    <property type="component" value="Unassembled WGS sequence"/>
</dbReference>
<dbReference type="PROSITE" id="PS51371">
    <property type="entry name" value="CBS"/>
    <property type="match status" value="2"/>
</dbReference>
<evidence type="ECO:0000256" key="6">
    <source>
        <dbReference type="ARBA" id="ARBA00022989"/>
    </source>
</evidence>
<dbReference type="AlphaFoldDB" id="A0A2K2TJ62"/>
<evidence type="ECO:0000256" key="3">
    <source>
        <dbReference type="ARBA" id="ARBA00022475"/>
    </source>
</evidence>
<name>A0A2K2TJ62_LIMFE</name>
<evidence type="ECO:0000256" key="5">
    <source>
        <dbReference type="ARBA" id="ARBA00022737"/>
    </source>
</evidence>
<gene>
    <name evidence="9" type="ORF">C1Y38_04170</name>
</gene>
<keyword evidence="5" id="KW-0677">Repeat</keyword>
<evidence type="ECO:0000256" key="4">
    <source>
        <dbReference type="ARBA" id="ARBA00022692"/>
    </source>
</evidence>
<dbReference type="SMART" id="SM01091">
    <property type="entry name" value="CorC_HlyC"/>
    <property type="match status" value="1"/>
</dbReference>
<dbReference type="InterPro" id="IPR016169">
    <property type="entry name" value="FAD-bd_PCMH_sub2"/>
</dbReference>
<dbReference type="InterPro" id="IPR051676">
    <property type="entry name" value="UPF0053_domain"/>
</dbReference>
<dbReference type="GO" id="GO:0050660">
    <property type="term" value="F:flavin adenine dinucleotide binding"/>
    <property type="evidence" value="ECO:0007669"/>
    <property type="project" value="InterPro"/>
</dbReference>
<comment type="similarity">
    <text evidence="2">Belongs to the UPF0053 family.</text>
</comment>
<keyword evidence="3" id="KW-1003">Cell membrane</keyword>
<keyword evidence="4" id="KW-0812">Transmembrane</keyword>
<accession>A0A2K2TJ62</accession>
<dbReference type="GO" id="GO:0005886">
    <property type="term" value="C:plasma membrane"/>
    <property type="evidence" value="ECO:0007669"/>
    <property type="project" value="UniProtKB-SubCell"/>
</dbReference>
<evidence type="ECO:0000256" key="7">
    <source>
        <dbReference type="ARBA" id="ARBA00023122"/>
    </source>
</evidence>
<dbReference type="CDD" id="cd04590">
    <property type="entry name" value="CBS_pair_CorC_HlyC_assoc"/>
    <property type="match status" value="1"/>
</dbReference>
<dbReference type="InterPro" id="IPR002550">
    <property type="entry name" value="CNNM"/>
</dbReference>
<keyword evidence="8" id="KW-0472">Membrane</keyword>
<dbReference type="Pfam" id="PF00571">
    <property type="entry name" value="CBS"/>
    <property type="match status" value="2"/>
</dbReference>
<dbReference type="InterPro" id="IPR036318">
    <property type="entry name" value="FAD-bd_PCMH-like_sf"/>
</dbReference>
<dbReference type="InterPro" id="IPR000644">
    <property type="entry name" value="CBS_dom"/>
</dbReference>
<dbReference type="InterPro" id="IPR046342">
    <property type="entry name" value="CBS_dom_sf"/>
</dbReference>
<evidence type="ECO:0000256" key="8">
    <source>
        <dbReference type="ARBA" id="ARBA00023136"/>
    </source>
</evidence>
<dbReference type="EMBL" id="POTQ01000006">
    <property type="protein sequence ID" value="PNV58125.1"/>
    <property type="molecule type" value="Genomic_DNA"/>
</dbReference>
<evidence type="ECO:0000313" key="9">
    <source>
        <dbReference type="EMBL" id="PNV58125.1"/>
    </source>
</evidence>
<keyword evidence="7" id="KW-0129">CBS domain</keyword>
<dbReference type="SUPFAM" id="SSF54631">
    <property type="entry name" value="CBS-domain pair"/>
    <property type="match status" value="1"/>
</dbReference>
<dbReference type="PANTHER" id="PTHR43099:SF2">
    <property type="entry name" value="UPF0053 PROTEIN YRKA"/>
    <property type="match status" value="1"/>
</dbReference>
<dbReference type="PANTHER" id="PTHR43099">
    <property type="entry name" value="UPF0053 PROTEIN YRKA"/>
    <property type="match status" value="1"/>
</dbReference>
<evidence type="ECO:0000313" key="10">
    <source>
        <dbReference type="Proteomes" id="UP000236514"/>
    </source>
</evidence>
<dbReference type="Pfam" id="PF01595">
    <property type="entry name" value="CNNM"/>
    <property type="match status" value="1"/>
</dbReference>
<organism evidence="9 10">
    <name type="scientific">Limosilactobacillus fermentum</name>
    <name type="common">Lactobacillus fermentum</name>
    <dbReference type="NCBI Taxonomy" id="1613"/>
    <lineage>
        <taxon>Bacteria</taxon>
        <taxon>Bacillati</taxon>
        <taxon>Bacillota</taxon>
        <taxon>Bacilli</taxon>
        <taxon>Lactobacillales</taxon>
        <taxon>Lactobacillaceae</taxon>
        <taxon>Limosilactobacillus</taxon>
    </lineage>
</organism>
<reference evidence="9 10" key="1">
    <citation type="submission" date="2018-01" db="EMBL/GenBank/DDBJ databases">
        <title>Draft genome sequence of the feruloyl esterase-producing strain Lactobacillus fermentum CRL 1446, isolated from artisanal goat milk cheese.</title>
        <authorList>
            <person name="Abeijon Mukdsi M.C."/>
            <person name="Saavedra L."/>
            <person name="Gauffin Cano M.P."/>
            <person name="Hebert E.M."/>
            <person name="Medina R.B."/>
        </authorList>
    </citation>
    <scope>NUCLEOTIDE SEQUENCE [LARGE SCALE GENOMIC DNA]</scope>
    <source>
        <strain evidence="9 10">CRL 1446</strain>
    </source>
</reference>
<sequence>MEIESTSPAILVIIVAILALAALFTLLEYSLIKVRPTELRTMKQTRKIKRALHMLDHLTEYLSTAQVGITLTSLILGWIGEGYITALIIKWHLLPTAVANDLSSVIGILVFTFLHAVFTDLVPKNIAIDKPVNILLAIVHPIMFFHVVFFPLVWIFDRSAAAITRLLGFSIHPDEDIYTQNEIVSLSQESEKAGELDRADVLFMERAFKMNDKVAGDIMVDRTQLTVIDVTETIDDAAHLYFEKKYTRFPVVANHDKDHILGYIFSYDIMRQNQINPEESIRAIVRRLPIAYENQPITDVLQIMIKKQVPMVIVQDEYGGTSGIVTDKDIYEELFGTIGEEIDHVQADMIEKTQPDSQGNPTFKVSGKMPLDDFMRYFKISIPQFEQTQVSTLTGFFLEQQYDLKVGQPIRVENFSFTPLDLENAYVNEFRVTVIKTKAKAKATKSAHQGKAPVPTSSGAKG</sequence>
<dbReference type="SUPFAM" id="SSF56176">
    <property type="entry name" value="FAD-binding/transporter-associated domain-like"/>
    <property type="match status" value="1"/>
</dbReference>
<dbReference type="Gene3D" id="3.10.580.10">
    <property type="entry name" value="CBS-domain"/>
    <property type="match status" value="1"/>
</dbReference>
<comment type="subcellular location">
    <subcellularLocation>
        <location evidence="1">Cell membrane</location>
        <topology evidence="1">Multi-pass membrane protein</topology>
    </subcellularLocation>
</comment>
<dbReference type="Pfam" id="PF03471">
    <property type="entry name" value="CorC_HlyC"/>
    <property type="match status" value="1"/>
</dbReference>
<dbReference type="Gene3D" id="3.30.465.10">
    <property type="match status" value="1"/>
</dbReference>
<dbReference type="InterPro" id="IPR005170">
    <property type="entry name" value="Transptr-assoc_dom"/>
</dbReference>
<comment type="caution">
    <text evidence="9">The sequence shown here is derived from an EMBL/GenBank/DDBJ whole genome shotgun (WGS) entry which is preliminary data.</text>
</comment>
<dbReference type="InterPro" id="IPR044751">
    <property type="entry name" value="Ion_transp-like_CBS"/>
</dbReference>
<protein>
    <submittedName>
        <fullName evidence="9">Magnesium/cobalt transporter CorC</fullName>
    </submittedName>
</protein>
<evidence type="ECO:0000256" key="2">
    <source>
        <dbReference type="ARBA" id="ARBA00006337"/>
    </source>
</evidence>
<dbReference type="RefSeq" id="WP_014562486.1">
    <property type="nucleotide sequence ID" value="NZ_CAKMAZ010000001.1"/>
</dbReference>